<name>A9D7I7_HOEPD</name>
<dbReference type="Pfam" id="PF04909">
    <property type="entry name" value="Amidohydro_2"/>
    <property type="match status" value="1"/>
</dbReference>
<comment type="caution">
    <text evidence="4">The sequence shown here is derived from an EMBL/GenBank/DDBJ whole genome shotgun (WGS) entry which is preliminary data.</text>
</comment>
<accession>A9D7I7</accession>
<evidence type="ECO:0000256" key="1">
    <source>
        <dbReference type="ARBA" id="ARBA00023239"/>
    </source>
</evidence>
<gene>
    <name evidence="4" type="ORF">HPDFL43_16461</name>
</gene>
<dbReference type="AlphaFoldDB" id="A9D7I7"/>
<dbReference type="SUPFAM" id="SSF51556">
    <property type="entry name" value="Metallo-dependent hydrolases"/>
    <property type="match status" value="1"/>
</dbReference>
<dbReference type="InterPro" id="IPR032465">
    <property type="entry name" value="ACMSD"/>
</dbReference>
<dbReference type="Gene3D" id="3.20.20.140">
    <property type="entry name" value="Metal-dependent hydrolases"/>
    <property type="match status" value="1"/>
</dbReference>
<reference evidence="4 5" key="1">
    <citation type="submission" date="2007-10" db="EMBL/GenBank/DDBJ databases">
        <authorList>
            <person name="Wagner-Dobler I."/>
            <person name="Ferriera S."/>
            <person name="Johnson J."/>
            <person name="Kravitz S."/>
            <person name="Beeson K."/>
            <person name="Sutton G."/>
            <person name="Rogers Y.-H."/>
            <person name="Friedman R."/>
            <person name="Frazier M."/>
            <person name="Venter J.C."/>
        </authorList>
    </citation>
    <scope>NUCLEOTIDE SEQUENCE [LARGE SCALE GENOMIC DNA]</scope>
    <source>
        <strain evidence="4 5">DFL-43</strain>
    </source>
</reference>
<dbReference type="STRING" id="411684.HPDFL43_16461"/>
<dbReference type="InterPro" id="IPR006680">
    <property type="entry name" value="Amidohydro-rel"/>
</dbReference>
<dbReference type="RefSeq" id="WP_007199043.1">
    <property type="nucleotide sequence ID" value="NZ_CM002917.1"/>
</dbReference>
<organism evidence="4 5">
    <name type="scientific">Hoeflea phototrophica (strain DSM 17068 / NCIMB 14078 / DFL-43)</name>
    <dbReference type="NCBI Taxonomy" id="411684"/>
    <lineage>
        <taxon>Bacteria</taxon>
        <taxon>Pseudomonadati</taxon>
        <taxon>Pseudomonadota</taxon>
        <taxon>Alphaproteobacteria</taxon>
        <taxon>Hyphomicrobiales</taxon>
        <taxon>Rhizobiaceae</taxon>
        <taxon>Hoeflea</taxon>
    </lineage>
</organism>
<dbReference type="PANTHER" id="PTHR21240:SF28">
    <property type="entry name" value="ISO-OROTATE DECARBOXYLASE (EUROFUNG)"/>
    <property type="match status" value="1"/>
</dbReference>
<evidence type="ECO:0000313" key="5">
    <source>
        <dbReference type="Proteomes" id="UP000004291"/>
    </source>
</evidence>
<keyword evidence="4" id="KW-0378">Hydrolase</keyword>
<feature type="region of interest" description="Disordered" evidence="2">
    <location>
        <begin position="24"/>
        <end position="43"/>
    </location>
</feature>
<dbReference type="eggNOG" id="COG2159">
    <property type="taxonomic scope" value="Bacteria"/>
</dbReference>
<dbReference type="Proteomes" id="UP000004291">
    <property type="component" value="Chromosome"/>
</dbReference>
<dbReference type="GO" id="GO:0001760">
    <property type="term" value="F:aminocarboxymuconate-semialdehyde decarboxylase activity"/>
    <property type="evidence" value="ECO:0007669"/>
    <property type="project" value="UniProtKB-EC"/>
</dbReference>
<evidence type="ECO:0000256" key="2">
    <source>
        <dbReference type="SAM" id="MobiDB-lite"/>
    </source>
</evidence>
<evidence type="ECO:0000313" key="4">
    <source>
        <dbReference type="EMBL" id="EDQ33086.1"/>
    </source>
</evidence>
<dbReference type="GO" id="GO:0005737">
    <property type="term" value="C:cytoplasm"/>
    <property type="evidence" value="ECO:0007669"/>
    <property type="project" value="TreeGrafter"/>
</dbReference>
<protein>
    <submittedName>
        <fullName evidence="4">Putative metal-dependent hydrolase of the TIM-barrel fold protein</fullName>
        <ecNumber evidence="4">4.1.1.45</ecNumber>
    </submittedName>
</protein>
<dbReference type="HOGENOM" id="CLU_039329_1_2_5"/>
<dbReference type="EC" id="4.1.1.45" evidence="4"/>
<feature type="compositionally biased region" description="Basic and acidic residues" evidence="2">
    <location>
        <begin position="33"/>
        <end position="43"/>
    </location>
</feature>
<dbReference type="EMBL" id="ABIA03000004">
    <property type="protein sequence ID" value="EDQ33086.1"/>
    <property type="molecule type" value="Genomic_DNA"/>
</dbReference>
<dbReference type="GO" id="GO:0016787">
    <property type="term" value="F:hydrolase activity"/>
    <property type="evidence" value="ECO:0007669"/>
    <property type="project" value="UniProtKB-KW"/>
</dbReference>
<evidence type="ECO:0000259" key="3">
    <source>
        <dbReference type="Pfam" id="PF04909"/>
    </source>
</evidence>
<keyword evidence="5" id="KW-1185">Reference proteome</keyword>
<reference evidence="4 5" key="2">
    <citation type="submission" date="2012-06" db="EMBL/GenBank/DDBJ databases">
        <authorList>
            <person name="Fiebig A."/>
        </authorList>
    </citation>
    <scope>NUCLEOTIDE SEQUENCE [LARGE SCALE GENOMIC DNA]</scope>
    <source>
        <strain evidence="4 5">DFL-43</strain>
    </source>
</reference>
<dbReference type="InterPro" id="IPR032466">
    <property type="entry name" value="Metal_Hydrolase"/>
</dbReference>
<dbReference type="PANTHER" id="PTHR21240">
    <property type="entry name" value="2-AMINO-3-CARBOXYLMUCONATE-6-SEMIALDEHYDE DECARBOXYLASE"/>
    <property type="match status" value="1"/>
</dbReference>
<feature type="domain" description="Amidohydrolase-related" evidence="3">
    <location>
        <begin position="3"/>
        <end position="328"/>
    </location>
</feature>
<dbReference type="GO" id="GO:0019748">
    <property type="term" value="P:secondary metabolic process"/>
    <property type="evidence" value="ECO:0007669"/>
    <property type="project" value="TreeGrafter"/>
</dbReference>
<sequence>MIIDAHTHTLCPAVNEKVAGTIKPDSVPYQRDMSPESKEQDHTQFPELKIMFNQVERRLADMARMGIDRQVIAPAPGQQHYWAEPKLLAEISALQNDHVAELVARAPDRFAGIGTLPMTDPDAAVAEITRATRELGLRVFQIDSRVMERELSDASLDPIYAALEAAGAGLMIHPLGFSNGERLTPFFMVNSVAQPLEELLAFNHLVFGGVLDRFPKLKVYIAHGGGFAPFYIGRFDHAWKVRPEVNRLTPSAPSTYLRRIYFDTCVYRTDHIETLVRTVGADRVMLGSDYPFDMGDTDPLGLLNACQGLSDDEKATISSKVAIDFFGLET</sequence>
<proteinExistence type="predicted"/>
<keyword evidence="1 4" id="KW-0456">Lyase</keyword>
<dbReference type="OrthoDB" id="149172at2"/>